<gene>
    <name evidence="3" type="ORF">EV693_1162</name>
</gene>
<dbReference type="GO" id="GO:1904680">
    <property type="term" value="F:peptide transmembrane transporter activity"/>
    <property type="evidence" value="ECO:0007669"/>
    <property type="project" value="TreeGrafter"/>
</dbReference>
<dbReference type="InterPro" id="IPR030678">
    <property type="entry name" value="Peptide/Ni-bd"/>
</dbReference>
<keyword evidence="4" id="KW-1185">Reference proteome</keyword>
<dbReference type="GO" id="GO:0043190">
    <property type="term" value="C:ATP-binding cassette (ABC) transporter complex"/>
    <property type="evidence" value="ECO:0007669"/>
    <property type="project" value="InterPro"/>
</dbReference>
<protein>
    <submittedName>
        <fullName evidence="3">Cationic peptide transport system substrate-binding protein</fullName>
    </submittedName>
</protein>
<dbReference type="Gene3D" id="3.40.190.10">
    <property type="entry name" value="Periplasmic binding protein-like II"/>
    <property type="match status" value="1"/>
</dbReference>
<proteinExistence type="predicted"/>
<dbReference type="Pfam" id="PF00496">
    <property type="entry name" value="SBP_bac_5"/>
    <property type="match status" value="1"/>
</dbReference>
<dbReference type="GO" id="GO:0030288">
    <property type="term" value="C:outer membrane-bounded periplasmic space"/>
    <property type="evidence" value="ECO:0007669"/>
    <property type="project" value="UniProtKB-ARBA"/>
</dbReference>
<organism evidence="3 4">
    <name type="scientific">Nicoletella semolina</name>
    <dbReference type="NCBI Taxonomy" id="271160"/>
    <lineage>
        <taxon>Bacteria</taxon>
        <taxon>Pseudomonadati</taxon>
        <taxon>Pseudomonadota</taxon>
        <taxon>Gammaproteobacteria</taxon>
        <taxon>Pasteurellales</taxon>
        <taxon>Pasteurellaceae</taxon>
        <taxon>Nicoletella</taxon>
    </lineage>
</organism>
<dbReference type="Gene3D" id="3.10.105.10">
    <property type="entry name" value="Dipeptide-binding Protein, Domain 3"/>
    <property type="match status" value="1"/>
</dbReference>
<dbReference type="PIRSF" id="PIRSF002741">
    <property type="entry name" value="MppA"/>
    <property type="match status" value="1"/>
</dbReference>
<dbReference type="PANTHER" id="PTHR30290">
    <property type="entry name" value="PERIPLASMIC BINDING COMPONENT OF ABC TRANSPORTER"/>
    <property type="match status" value="1"/>
</dbReference>
<feature type="signal peptide" evidence="1">
    <location>
        <begin position="1"/>
        <end position="28"/>
    </location>
</feature>
<dbReference type="Gene3D" id="3.90.76.10">
    <property type="entry name" value="Dipeptide-binding Protein, Domain 1"/>
    <property type="match status" value="1"/>
</dbReference>
<dbReference type="GO" id="GO:0015833">
    <property type="term" value="P:peptide transport"/>
    <property type="evidence" value="ECO:0007669"/>
    <property type="project" value="TreeGrafter"/>
</dbReference>
<dbReference type="EMBL" id="SLXJ01000016">
    <property type="protein sequence ID" value="TCP15886.1"/>
    <property type="molecule type" value="Genomic_DNA"/>
</dbReference>
<comment type="caution">
    <text evidence="3">The sequence shown here is derived from an EMBL/GenBank/DDBJ whole genome shotgun (WGS) entry which is preliminary data.</text>
</comment>
<dbReference type="InterPro" id="IPR039424">
    <property type="entry name" value="SBP_5"/>
</dbReference>
<accession>A0A4V2SJK3</accession>
<dbReference type="AlphaFoldDB" id="A0A4V2SJK3"/>
<feature type="chain" id="PRO_5020190924" evidence="1">
    <location>
        <begin position="29"/>
        <end position="557"/>
    </location>
</feature>
<dbReference type="SUPFAM" id="SSF53850">
    <property type="entry name" value="Periplasmic binding protein-like II"/>
    <property type="match status" value="1"/>
</dbReference>
<sequence length="557" mass="62808">MSKMNKIRQAVRYTLFFAIFFLNLTAYANSASSSSIAVVPSILREQSLIFCTHSSDLVDEQIYDKLIEFDPIENKFMPALASHFEVSEDGLSVTLFLRPNVAFHQTKWFTPTRFLNADDVVFSLNRMLDEPALKQSNLDTKIVSMTALADDVINIQLAEPNASLLTYLASQYGSILSKEYALQLEAGNNLRQLDLLPVGTGAYQLSFDGEYQQNDYVRLTPHLGYWGEKANVANVIVDFSTTSTGRMAKFLNGECDIVAFPEPSQLLISPFLSKQYSSNPLRARLAKEGYMVESQGANIAFLAFNMRRSKMQDRALRQQIAQSIVRERLAKVLFYGLAEPAYTMLPKLFWEKGQTVVGEQVIDNVAQPNGVSTSVIRKNLQETDRLSDLPANSLLLWVVDENQAHHLHSLKMAELIRADLARSGLNLKVRKVSRAYFIQQLQQGQADYDLILSSWLADNADLDRFLTPLLSCQAQHSVTNLANWCDPKLDLLLDAVGLSEESEVRQLLYQQIQKRLIETLPILPLVNVKQALLVRNNVKQVRLTPFGQVNLSHIRVE</sequence>
<evidence type="ECO:0000259" key="2">
    <source>
        <dbReference type="Pfam" id="PF00496"/>
    </source>
</evidence>
<evidence type="ECO:0000313" key="4">
    <source>
        <dbReference type="Proteomes" id="UP000295537"/>
    </source>
</evidence>
<dbReference type="InterPro" id="IPR000914">
    <property type="entry name" value="SBP_5_dom"/>
</dbReference>
<evidence type="ECO:0000256" key="1">
    <source>
        <dbReference type="SAM" id="SignalP"/>
    </source>
</evidence>
<feature type="domain" description="Solute-binding protein family 5" evidence="2">
    <location>
        <begin position="75"/>
        <end position="475"/>
    </location>
</feature>
<dbReference type="PANTHER" id="PTHR30290:SF28">
    <property type="entry name" value="ABC TRANSPORTER PERIPLASMIC-BINDING PROTEIN SAPA-RELATED"/>
    <property type="match status" value="1"/>
</dbReference>
<keyword evidence="1" id="KW-0732">Signal</keyword>
<name>A0A4V2SJK3_9PAST</name>
<reference evidence="3 4" key="1">
    <citation type="submission" date="2019-03" db="EMBL/GenBank/DDBJ databases">
        <title>Genomic Encyclopedia of Type Strains, Phase IV (KMG-IV): sequencing the most valuable type-strain genomes for metagenomic binning, comparative biology and taxonomic classification.</title>
        <authorList>
            <person name="Goeker M."/>
        </authorList>
    </citation>
    <scope>NUCLEOTIDE SEQUENCE [LARGE SCALE GENOMIC DNA]</scope>
    <source>
        <strain evidence="3 4">DSM 16380</strain>
    </source>
</reference>
<evidence type="ECO:0000313" key="3">
    <source>
        <dbReference type="EMBL" id="TCP15886.1"/>
    </source>
</evidence>
<dbReference type="Proteomes" id="UP000295537">
    <property type="component" value="Unassembled WGS sequence"/>
</dbReference>